<comment type="similarity">
    <text evidence="3 9">Belongs to the adaptor complexes large subunit family.</text>
</comment>
<gene>
    <name evidence="12" type="primary">APL4</name>
    <name evidence="12" type="ORF">H4219_000032</name>
</gene>
<dbReference type="GO" id="GO:0016482">
    <property type="term" value="P:cytosolic transport"/>
    <property type="evidence" value="ECO:0007669"/>
    <property type="project" value="UniProtKB-ARBA"/>
</dbReference>
<keyword evidence="5 9" id="KW-0653">Protein transport</keyword>
<dbReference type="GO" id="GO:0005829">
    <property type="term" value="C:cytosol"/>
    <property type="evidence" value="ECO:0007669"/>
    <property type="project" value="GOC"/>
</dbReference>
<dbReference type="PIRSF" id="PIRSF037094">
    <property type="entry name" value="AP1_complex_gamma"/>
    <property type="match status" value="1"/>
</dbReference>
<dbReference type="SUPFAM" id="SSF49348">
    <property type="entry name" value="Clathrin adaptor appendage domain"/>
    <property type="match status" value="1"/>
</dbReference>
<name>A0A9W8A3N2_9FUNG</name>
<evidence type="ECO:0000256" key="1">
    <source>
        <dbReference type="ARBA" id="ARBA00004156"/>
    </source>
</evidence>
<feature type="region of interest" description="Disordered" evidence="10">
    <location>
        <begin position="676"/>
        <end position="702"/>
    </location>
</feature>
<dbReference type="EMBL" id="JANBPU010000001">
    <property type="protein sequence ID" value="KAJ1922170.1"/>
    <property type="molecule type" value="Genomic_DNA"/>
</dbReference>
<dbReference type="SMART" id="SM00809">
    <property type="entry name" value="Alpha_adaptinC2"/>
    <property type="match status" value="1"/>
</dbReference>
<evidence type="ECO:0000256" key="7">
    <source>
        <dbReference type="ARBA" id="ARBA00023136"/>
    </source>
</evidence>
<evidence type="ECO:0000256" key="5">
    <source>
        <dbReference type="ARBA" id="ARBA00022927"/>
    </source>
</evidence>
<dbReference type="InterPro" id="IPR008153">
    <property type="entry name" value="GAE_dom"/>
</dbReference>
<evidence type="ECO:0000256" key="9">
    <source>
        <dbReference type="PIRNR" id="PIRNR037094"/>
    </source>
</evidence>
<evidence type="ECO:0000313" key="12">
    <source>
        <dbReference type="EMBL" id="KAJ1922170.1"/>
    </source>
</evidence>
<dbReference type="InterPro" id="IPR011989">
    <property type="entry name" value="ARM-like"/>
</dbReference>
<dbReference type="Pfam" id="PF01602">
    <property type="entry name" value="Adaptin_N"/>
    <property type="match status" value="1"/>
</dbReference>
<evidence type="ECO:0000256" key="8">
    <source>
        <dbReference type="ARBA" id="ARBA00023329"/>
    </source>
</evidence>
<dbReference type="GO" id="GO:0016192">
    <property type="term" value="P:vesicle-mediated transport"/>
    <property type="evidence" value="ECO:0007669"/>
    <property type="project" value="InterPro"/>
</dbReference>
<keyword evidence="8 9" id="KW-0968">Cytoplasmic vesicle</keyword>
<comment type="subcellular location">
    <subcellularLocation>
        <location evidence="1">Cytoplasmic vesicle membrane</location>
    </subcellularLocation>
    <subcellularLocation>
        <location evidence="2">Golgi apparatus</location>
    </subcellularLocation>
</comment>
<proteinExistence type="inferred from homology"/>
<sequence length="853" mass="92753">MSFFRLKDLIRAVRCSTTAADERAVIQKESAAIRSSFKEEDSQDARFVNVQKLLYIYLLGYPVRFGQLECLKLSASSRFSDKRVGYLGTQVLLDEKQEILTLLTNSLQSDMNNTDEFIIGIALCTLSNVASPEVCNDLVDEVERLLSSSRSYIRKKAALAALRIIRRVPELQDTFIGHVKSLISDKNHAVQQTGISLAIEICTTNPAGLEEITKLIPIIIRQLKTLLASGSSPEYEVGGVVDPFLQVSYLKLLRILSQDADVAEQINDVLTLVATQTDSSKNVGTAVLYECAVTILSTPSDGALRSLAINLLGKFLSHRDNNIRYVALSTLSQAVIAEGSAVQRHRATVLQCLRDPDISICRRALDLSFALINKHNVRAMVKELLDFIPSADTDFLPQMTHKLVAAATLFGPDLQWQLDTYISIAKLAGNHLSAANLFRMIRLITAKCDEGMQRYAVRRCYTLLTQDIKEEKLVLLGVWLIGEYGDLLIGDASSSGRSVDDLDGLGALSSTKATQADPDGIQLQVPKPVEVVHLIKSISNSPVATNMISHFVVTALAKLTGRFCAYPSATKDINAIVNSLRTNDDTETQTRAVELEALLRPALDGVRDGVIDRMPPPEYPEEGFDPDCLNPAAIRMRDLAMLKSPNTMATSTLFGAEVPSKNTSSAAADLLDLLGDDVPQQSTNQGEPSSKQKAPGDAVGSLADLLGDTSLSSINNQPATLDVLQEPEETDPEGFGKTYEAYSGNGVSISLKPTKTVYDSDAVNIEVVFTNVSDSDSISSLTFQAAVPKTQQLTIHPASGQNLGPQEIVTQKLEISNPTKSAVRLLIKLGYDHSSLGHQQNTIKFSGFPSTIV</sequence>
<dbReference type="Gene3D" id="2.60.40.1230">
    <property type="match status" value="1"/>
</dbReference>
<evidence type="ECO:0000256" key="2">
    <source>
        <dbReference type="ARBA" id="ARBA00004555"/>
    </source>
</evidence>
<feature type="domain" description="GAE" evidence="11">
    <location>
        <begin position="734"/>
        <end position="849"/>
    </location>
</feature>
<accession>A0A9W8A3N2</accession>
<dbReference type="PANTHER" id="PTHR22780">
    <property type="entry name" value="ADAPTIN, ALPHA/GAMMA/EPSILON"/>
    <property type="match status" value="1"/>
</dbReference>
<dbReference type="InterPro" id="IPR050840">
    <property type="entry name" value="Adaptor_Complx_Large_Subunit"/>
</dbReference>
<dbReference type="GO" id="GO:0006886">
    <property type="term" value="P:intracellular protein transport"/>
    <property type="evidence" value="ECO:0007669"/>
    <property type="project" value="UniProtKB-UniRule"/>
</dbReference>
<dbReference type="Pfam" id="PF02883">
    <property type="entry name" value="Alpha_adaptinC2"/>
    <property type="match status" value="1"/>
</dbReference>
<evidence type="ECO:0000259" key="11">
    <source>
        <dbReference type="PROSITE" id="PS50180"/>
    </source>
</evidence>
<dbReference type="PROSITE" id="PS50180">
    <property type="entry name" value="GAE"/>
    <property type="match status" value="1"/>
</dbReference>
<dbReference type="InterPro" id="IPR008152">
    <property type="entry name" value="Clathrin_a/b/g-adaptin_app_Ig"/>
</dbReference>
<feature type="compositionally biased region" description="Polar residues" evidence="10">
    <location>
        <begin position="679"/>
        <end position="692"/>
    </location>
</feature>
<keyword evidence="7 9" id="KW-0472">Membrane</keyword>
<dbReference type="OrthoDB" id="28053at2759"/>
<dbReference type="InterPro" id="IPR013041">
    <property type="entry name" value="Clathrin_app_Ig-like_sf"/>
</dbReference>
<keyword evidence="6 9" id="KW-0333">Golgi apparatus</keyword>
<dbReference type="InterPro" id="IPR016024">
    <property type="entry name" value="ARM-type_fold"/>
</dbReference>
<dbReference type="GO" id="GO:0030121">
    <property type="term" value="C:AP-1 adaptor complex"/>
    <property type="evidence" value="ECO:0007669"/>
    <property type="project" value="InterPro"/>
</dbReference>
<dbReference type="AlphaFoldDB" id="A0A9W8A3N2"/>
<evidence type="ECO:0000313" key="13">
    <source>
        <dbReference type="Proteomes" id="UP001150538"/>
    </source>
</evidence>
<evidence type="ECO:0000256" key="6">
    <source>
        <dbReference type="ARBA" id="ARBA00023034"/>
    </source>
</evidence>
<keyword evidence="4 9" id="KW-0813">Transport</keyword>
<dbReference type="InterPro" id="IPR017107">
    <property type="entry name" value="AP1_complex_gsu"/>
</dbReference>
<evidence type="ECO:0000256" key="10">
    <source>
        <dbReference type="SAM" id="MobiDB-lite"/>
    </source>
</evidence>
<keyword evidence="13" id="KW-1185">Reference proteome</keyword>
<dbReference type="Gene3D" id="1.25.10.10">
    <property type="entry name" value="Leucine-rich Repeat Variant"/>
    <property type="match status" value="1"/>
</dbReference>
<comment type="caution">
    <text evidence="12">The sequence shown here is derived from an EMBL/GenBank/DDBJ whole genome shotgun (WGS) entry which is preliminary data.</text>
</comment>
<reference evidence="12" key="1">
    <citation type="submission" date="2022-07" db="EMBL/GenBank/DDBJ databases">
        <title>Phylogenomic reconstructions and comparative analyses of Kickxellomycotina fungi.</title>
        <authorList>
            <person name="Reynolds N.K."/>
            <person name="Stajich J.E."/>
            <person name="Barry K."/>
            <person name="Grigoriev I.V."/>
            <person name="Crous P."/>
            <person name="Smith M.E."/>
        </authorList>
    </citation>
    <scope>NUCLEOTIDE SEQUENCE</scope>
    <source>
        <strain evidence="12">NBRC 100468</strain>
    </source>
</reference>
<dbReference type="Proteomes" id="UP001150538">
    <property type="component" value="Unassembled WGS sequence"/>
</dbReference>
<dbReference type="SUPFAM" id="SSF48371">
    <property type="entry name" value="ARM repeat"/>
    <property type="match status" value="1"/>
</dbReference>
<dbReference type="InterPro" id="IPR002553">
    <property type="entry name" value="Clathrin/coatomer_adapt-like_N"/>
</dbReference>
<evidence type="ECO:0000256" key="4">
    <source>
        <dbReference type="ARBA" id="ARBA00022448"/>
    </source>
</evidence>
<organism evidence="12 13">
    <name type="scientific">Mycoemilia scoparia</name>
    <dbReference type="NCBI Taxonomy" id="417184"/>
    <lineage>
        <taxon>Eukaryota</taxon>
        <taxon>Fungi</taxon>
        <taxon>Fungi incertae sedis</taxon>
        <taxon>Zoopagomycota</taxon>
        <taxon>Kickxellomycotina</taxon>
        <taxon>Kickxellomycetes</taxon>
        <taxon>Kickxellales</taxon>
        <taxon>Kickxellaceae</taxon>
        <taxon>Mycoemilia</taxon>
    </lineage>
</organism>
<evidence type="ECO:0000256" key="3">
    <source>
        <dbReference type="ARBA" id="ARBA00006613"/>
    </source>
</evidence>
<protein>
    <recommendedName>
        <fullName evidence="9">AP-1 complex subunit gamma</fullName>
    </recommendedName>
</protein>